<dbReference type="EMBL" id="MCGQ01000028">
    <property type="protein sequence ID" value="OXY91612.1"/>
    <property type="molecule type" value="Genomic_DNA"/>
</dbReference>
<evidence type="ECO:0000313" key="2">
    <source>
        <dbReference type="Proteomes" id="UP000215483"/>
    </source>
</evidence>
<dbReference type="Proteomes" id="UP000215483">
    <property type="component" value="Unassembled WGS sequence"/>
</dbReference>
<name>A0A233S7S1_STRDA</name>
<keyword evidence="2" id="KW-1185">Reference proteome</keyword>
<organism evidence="1 2">
    <name type="scientific">Streptomyces diastatochromogenes</name>
    <dbReference type="NCBI Taxonomy" id="42236"/>
    <lineage>
        <taxon>Bacteria</taxon>
        <taxon>Bacillati</taxon>
        <taxon>Actinomycetota</taxon>
        <taxon>Actinomycetes</taxon>
        <taxon>Kitasatosporales</taxon>
        <taxon>Streptomycetaceae</taxon>
        <taxon>Streptomyces</taxon>
    </lineage>
</organism>
<accession>A0A233S7S1</accession>
<dbReference type="OrthoDB" id="4316046at2"/>
<gene>
    <name evidence="1" type="ORF">BEK98_29310</name>
</gene>
<reference evidence="1 2" key="1">
    <citation type="submission" date="2016-07" db="EMBL/GenBank/DDBJ databases">
        <title>Draft genome of Streptomyces diastatochromogenes.</title>
        <authorList>
            <person name="Podduturi R."/>
            <person name="Lukassen M.B."/>
            <person name="Clausen N."/>
            <person name="Nielsen J.L."/>
            <person name="Jorgensen N.O."/>
        </authorList>
    </citation>
    <scope>NUCLEOTIDE SEQUENCE [LARGE SCALE GENOMIC DNA]</scope>
    <source>
        <strain evidence="1 2">DSM 40608</strain>
    </source>
</reference>
<dbReference type="AlphaFoldDB" id="A0A233S7S1"/>
<dbReference type="RefSeq" id="WP_143684180.1">
    <property type="nucleotide sequence ID" value="NZ_MCGQ01000028.1"/>
</dbReference>
<evidence type="ECO:0000313" key="1">
    <source>
        <dbReference type="EMBL" id="OXY91612.1"/>
    </source>
</evidence>
<proteinExistence type="predicted"/>
<protein>
    <submittedName>
        <fullName evidence="1">Uncharacterized protein</fullName>
    </submittedName>
</protein>
<sequence>MKDLAMDDHQEELPLHFGRPFRPWLYEVSHRRLVLRSQAGGEFGETVDVVFLDVLGMKLKSNYASLSIAPAEHLAEIDDFVNIPERHRSRYMKLIVSDGVGEGFVVCGTFHVLRE</sequence>
<comment type="caution">
    <text evidence="1">The sequence shown here is derived from an EMBL/GenBank/DDBJ whole genome shotgun (WGS) entry which is preliminary data.</text>
</comment>